<sequence>MFSCNCGRHFYASRALEQHQRAKRHFVHASQFRCCDCERDFISERALEQHLTDKIHNIPQRRTSDRFCEQCNREFGSVRALEQHNSSLVHQPLSNIKCIGGRSGKRGCQRRFSSPSALLHHLESGACSSGLNRQKLNAAVQKNDIDRTITTGIEFTPATSTTGSDLLQSQILTLQSGNSNSSFPLSGSKACPFCPSSRPPFSTIASLNQHLSSPAHDPRVFHCPVSLFSSTEKSKAKSFSTLSGLTQHLESGVCGEGLGTLRKAAELLERKLYEMGMRKVKILK</sequence>
<dbReference type="SUPFAM" id="SSF57667">
    <property type="entry name" value="beta-beta-alpha zinc fingers"/>
    <property type="match status" value="1"/>
</dbReference>
<reference evidence="7" key="1">
    <citation type="journal article" date="2020" name="Stud. Mycol.">
        <title>101 Dothideomycetes genomes: a test case for predicting lifestyles and emergence of pathogens.</title>
        <authorList>
            <person name="Haridas S."/>
            <person name="Albert R."/>
            <person name="Binder M."/>
            <person name="Bloem J."/>
            <person name="Labutti K."/>
            <person name="Salamov A."/>
            <person name="Andreopoulos B."/>
            <person name="Baker S."/>
            <person name="Barry K."/>
            <person name="Bills G."/>
            <person name="Bluhm B."/>
            <person name="Cannon C."/>
            <person name="Castanera R."/>
            <person name="Culley D."/>
            <person name="Daum C."/>
            <person name="Ezra D."/>
            <person name="Gonzalez J."/>
            <person name="Henrissat B."/>
            <person name="Kuo A."/>
            <person name="Liang C."/>
            <person name="Lipzen A."/>
            <person name="Lutzoni F."/>
            <person name="Magnuson J."/>
            <person name="Mondo S."/>
            <person name="Nolan M."/>
            <person name="Ohm R."/>
            <person name="Pangilinan J."/>
            <person name="Park H.-J."/>
            <person name="Ramirez L."/>
            <person name="Alfaro M."/>
            <person name="Sun H."/>
            <person name="Tritt A."/>
            <person name="Yoshinaga Y."/>
            <person name="Zwiers L.-H."/>
            <person name="Turgeon B."/>
            <person name="Goodwin S."/>
            <person name="Spatafora J."/>
            <person name="Crous P."/>
            <person name="Grigoriev I."/>
        </authorList>
    </citation>
    <scope>NUCLEOTIDE SEQUENCE</scope>
    <source>
        <strain evidence="7">CBS 121167</strain>
    </source>
</reference>
<dbReference type="InterPro" id="IPR013087">
    <property type="entry name" value="Znf_C2H2_type"/>
</dbReference>
<evidence type="ECO:0000256" key="1">
    <source>
        <dbReference type="ARBA" id="ARBA00022723"/>
    </source>
</evidence>
<dbReference type="Proteomes" id="UP000799438">
    <property type="component" value="Unassembled WGS sequence"/>
</dbReference>
<evidence type="ECO:0000256" key="4">
    <source>
        <dbReference type="ARBA" id="ARBA00022833"/>
    </source>
</evidence>
<dbReference type="GO" id="GO:0005634">
    <property type="term" value="C:nucleus"/>
    <property type="evidence" value="ECO:0007669"/>
    <property type="project" value="TreeGrafter"/>
</dbReference>
<organism evidence="7 8">
    <name type="scientific">Aplosporella prunicola CBS 121167</name>
    <dbReference type="NCBI Taxonomy" id="1176127"/>
    <lineage>
        <taxon>Eukaryota</taxon>
        <taxon>Fungi</taxon>
        <taxon>Dikarya</taxon>
        <taxon>Ascomycota</taxon>
        <taxon>Pezizomycotina</taxon>
        <taxon>Dothideomycetes</taxon>
        <taxon>Dothideomycetes incertae sedis</taxon>
        <taxon>Botryosphaeriales</taxon>
        <taxon>Aplosporellaceae</taxon>
        <taxon>Aplosporella</taxon>
    </lineage>
</organism>
<dbReference type="PANTHER" id="PTHR24409">
    <property type="entry name" value="ZINC FINGER PROTEIN 142"/>
    <property type="match status" value="1"/>
</dbReference>
<evidence type="ECO:0000256" key="3">
    <source>
        <dbReference type="ARBA" id="ARBA00022771"/>
    </source>
</evidence>
<dbReference type="AlphaFoldDB" id="A0A6A6B349"/>
<dbReference type="InterPro" id="IPR036236">
    <property type="entry name" value="Znf_C2H2_sf"/>
</dbReference>
<dbReference type="PROSITE" id="PS50157">
    <property type="entry name" value="ZINC_FINGER_C2H2_2"/>
    <property type="match status" value="1"/>
</dbReference>
<evidence type="ECO:0000256" key="2">
    <source>
        <dbReference type="ARBA" id="ARBA00022737"/>
    </source>
</evidence>
<dbReference type="InterPro" id="IPR022755">
    <property type="entry name" value="Znf_C2H2_jaz"/>
</dbReference>
<keyword evidence="4" id="KW-0862">Zinc</keyword>
<dbReference type="SMART" id="SM00355">
    <property type="entry name" value="ZnF_C2H2"/>
    <property type="match status" value="4"/>
</dbReference>
<keyword evidence="8" id="KW-1185">Reference proteome</keyword>
<dbReference type="GeneID" id="54294917"/>
<keyword evidence="1" id="KW-0479">Metal-binding</keyword>
<gene>
    <name evidence="7" type="ORF">K452DRAFT_235270</name>
</gene>
<dbReference type="GO" id="GO:0000981">
    <property type="term" value="F:DNA-binding transcription factor activity, RNA polymerase II-specific"/>
    <property type="evidence" value="ECO:0007669"/>
    <property type="project" value="TreeGrafter"/>
</dbReference>
<dbReference type="PANTHER" id="PTHR24409:SF356">
    <property type="entry name" value="C2H2 FINGER DOMAIN TRANSCRIPTION FACTOR (EUROFUNG)"/>
    <property type="match status" value="1"/>
</dbReference>
<dbReference type="RefSeq" id="XP_033393518.1">
    <property type="nucleotide sequence ID" value="XM_033537421.1"/>
</dbReference>
<evidence type="ECO:0000313" key="8">
    <source>
        <dbReference type="Proteomes" id="UP000799438"/>
    </source>
</evidence>
<accession>A0A6A6B349</accession>
<keyword evidence="3 5" id="KW-0863">Zinc-finger</keyword>
<dbReference type="GO" id="GO:0000977">
    <property type="term" value="F:RNA polymerase II transcription regulatory region sequence-specific DNA binding"/>
    <property type="evidence" value="ECO:0007669"/>
    <property type="project" value="TreeGrafter"/>
</dbReference>
<evidence type="ECO:0000256" key="5">
    <source>
        <dbReference type="PROSITE-ProRule" id="PRU00042"/>
    </source>
</evidence>
<dbReference type="EMBL" id="ML995500">
    <property type="protein sequence ID" value="KAF2137803.1"/>
    <property type="molecule type" value="Genomic_DNA"/>
</dbReference>
<dbReference type="Pfam" id="PF12171">
    <property type="entry name" value="zf-C2H2_jaz"/>
    <property type="match status" value="1"/>
</dbReference>
<proteinExistence type="predicted"/>
<keyword evidence="2" id="KW-0677">Repeat</keyword>
<dbReference type="PROSITE" id="PS00028">
    <property type="entry name" value="ZINC_FINGER_C2H2_1"/>
    <property type="match status" value="2"/>
</dbReference>
<dbReference type="GO" id="GO:0008270">
    <property type="term" value="F:zinc ion binding"/>
    <property type="evidence" value="ECO:0007669"/>
    <property type="project" value="UniProtKB-KW"/>
</dbReference>
<name>A0A6A6B349_9PEZI</name>
<dbReference type="Gene3D" id="3.30.160.60">
    <property type="entry name" value="Classic Zinc Finger"/>
    <property type="match status" value="1"/>
</dbReference>
<evidence type="ECO:0000259" key="6">
    <source>
        <dbReference type="PROSITE" id="PS50157"/>
    </source>
</evidence>
<protein>
    <recommendedName>
        <fullName evidence="6">C2H2-type domain-containing protein</fullName>
    </recommendedName>
</protein>
<dbReference type="OrthoDB" id="6077919at2759"/>
<feature type="domain" description="C2H2-type" evidence="6">
    <location>
        <begin position="32"/>
        <end position="61"/>
    </location>
</feature>
<evidence type="ECO:0000313" key="7">
    <source>
        <dbReference type="EMBL" id="KAF2137803.1"/>
    </source>
</evidence>